<proteinExistence type="inferred from homology"/>
<accession>A0A7Y9W4F9</accession>
<dbReference type="EC" id="1.6.5.2" evidence="4"/>
<evidence type="ECO:0000313" key="5">
    <source>
        <dbReference type="Proteomes" id="UP000572540"/>
    </source>
</evidence>
<comment type="caution">
    <text evidence="4">The sequence shown here is derived from an EMBL/GenBank/DDBJ whole genome shotgun (WGS) entry which is preliminary data.</text>
</comment>
<dbReference type="InterPro" id="IPR051545">
    <property type="entry name" value="NAD(P)H_dehydrogenase_qn"/>
</dbReference>
<evidence type="ECO:0000256" key="1">
    <source>
        <dbReference type="ARBA" id="ARBA00006252"/>
    </source>
</evidence>
<dbReference type="InterPro" id="IPR029039">
    <property type="entry name" value="Flavoprotein-like_sf"/>
</dbReference>
<dbReference type="RefSeq" id="WP_179709334.1">
    <property type="nucleotide sequence ID" value="NZ_JACCAU010000001.1"/>
</dbReference>
<dbReference type="GO" id="GO:0003955">
    <property type="term" value="F:NAD(P)H dehydrogenase (quinone) activity"/>
    <property type="evidence" value="ECO:0007669"/>
    <property type="project" value="UniProtKB-EC"/>
</dbReference>
<keyword evidence="2 4" id="KW-0560">Oxidoreductase</keyword>
<dbReference type="PANTHER" id="PTHR10204">
    <property type="entry name" value="NAD P H OXIDOREDUCTASE-RELATED"/>
    <property type="match status" value="1"/>
</dbReference>
<dbReference type="GO" id="GO:0005829">
    <property type="term" value="C:cytosol"/>
    <property type="evidence" value="ECO:0007669"/>
    <property type="project" value="TreeGrafter"/>
</dbReference>
<comment type="similarity">
    <text evidence="1">Belongs to the NAD(P)H dehydrogenase (quinone) family.</text>
</comment>
<evidence type="ECO:0000256" key="2">
    <source>
        <dbReference type="ARBA" id="ARBA00023002"/>
    </source>
</evidence>
<dbReference type="Pfam" id="PF02525">
    <property type="entry name" value="Flavodoxin_2"/>
    <property type="match status" value="1"/>
</dbReference>
<sequence>MKHLVVVAHPAEDSFTLGLVRTYTDELERLGHTQRTCDLYRVGFNPALSAHELMPVSAGHPACADVAQAQDEIRAADVLTVFYPLWWMSMPAMMKGYVDRVFARGFAYESSQGIVHGLLGGKKALMVTCSGAPLPLLVKSGNWNAVQVLQDTHVFRSAGFELIEHLHFDEIVPSLPEAVAAQHMERIRACARQHF</sequence>
<dbReference type="InterPro" id="IPR003680">
    <property type="entry name" value="Flavodoxin_fold"/>
</dbReference>
<name>A0A7Y9W4F9_9BURK</name>
<dbReference type="EMBL" id="JACCAU010000001">
    <property type="protein sequence ID" value="NYH14126.1"/>
    <property type="molecule type" value="Genomic_DNA"/>
</dbReference>
<organism evidence="4 5">
    <name type="scientific">Paraburkholderia bryophila</name>
    <dbReference type="NCBI Taxonomy" id="420952"/>
    <lineage>
        <taxon>Bacteria</taxon>
        <taxon>Pseudomonadati</taxon>
        <taxon>Pseudomonadota</taxon>
        <taxon>Betaproteobacteria</taxon>
        <taxon>Burkholderiales</taxon>
        <taxon>Burkholderiaceae</taxon>
        <taxon>Paraburkholderia</taxon>
    </lineage>
</organism>
<protein>
    <submittedName>
        <fullName evidence="4">NAD(P)H dehydrogenase (Quinone)</fullName>
        <ecNumber evidence="4">1.6.5.2</ecNumber>
    </submittedName>
</protein>
<dbReference type="Proteomes" id="UP000572540">
    <property type="component" value="Unassembled WGS sequence"/>
</dbReference>
<dbReference type="Gene3D" id="3.40.50.360">
    <property type="match status" value="1"/>
</dbReference>
<feature type="domain" description="Flavodoxin-like fold" evidence="3">
    <location>
        <begin position="1"/>
        <end position="189"/>
    </location>
</feature>
<evidence type="ECO:0000313" key="4">
    <source>
        <dbReference type="EMBL" id="NYH14126.1"/>
    </source>
</evidence>
<gene>
    <name evidence="4" type="ORF">GGD41_001354</name>
</gene>
<dbReference type="PANTHER" id="PTHR10204:SF34">
    <property type="entry name" value="NAD(P)H DEHYDROGENASE [QUINONE] 1 ISOFORM 1"/>
    <property type="match status" value="1"/>
</dbReference>
<reference evidence="4 5" key="1">
    <citation type="submission" date="2020-07" db="EMBL/GenBank/DDBJ databases">
        <title>Exploring microbial biodiversity for novel pathways involved in the catabolism of aromatic compounds derived from lignin.</title>
        <authorList>
            <person name="Elkins J."/>
        </authorList>
    </citation>
    <scope>NUCLEOTIDE SEQUENCE [LARGE SCALE GENOMIC DNA]</scope>
    <source>
        <strain evidence="4 5">H2C3B</strain>
    </source>
</reference>
<dbReference type="SUPFAM" id="SSF52218">
    <property type="entry name" value="Flavoproteins"/>
    <property type="match status" value="1"/>
</dbReference>
<dbReference type="AlphaFoldDB" id="A0A7Y9W4F9"/>
<evidence type="ECO:0000259" key="3">
    <source>
        <dbReference type="Pfam" id="PF02525"/>
    </source>
</evidence>